<accession>A0A2G9Q0W5</accession>
<keyword evidence="3" id="KW-1185">Reference proteome</keyword>
<dbReference type="EMBL" id="KZ370231">
    <property type="protein sequence ID" value="PIO09246.1"/>
    <property type="molecule type" value="Genomic_DNA"/>
</dbReference>
<keyword evidence="1" id="KW-0812">Transmembrane</keyword>
<keyword evidence="1" id="KW-1133">Transmembrane helix</keyword>
<dbReference type="AlphaFoldDB" id="A0A2G9Q0W5"/>
<evidence type="ECO:0000256" key="1">
    <source>
        <dbReference type="SAM" id="Phobius"/>
    </source>
</evidence>
<organism evidence="2 3">
    <name type="scientific">Aquarana catesbeiana</name>
    <name type="common">American bullfrog</name>
    <name type="synonym">Rana catesbeiana</name>
    <dbReference type="NCBI Taxonomy" id="8400"/>
    <lineage>
        <taxon>Eukaryota</taxon>
        <taxon>Metazoa</taxon>
        <taxon>Chordata</taxon>
        <taxon>Craniata</taxon>
        <taxon>Vertebrata</taxon>
        <taxon>Euteleostomi</taxon>
        <taxon>Amphibia</taxon>
        <taxon>Batrachia</taxon>
        <taxon>Anura</taxon>
        <taxon>Neobatrachia</taxon>
        <taxon>Ranoidea</taxon>
        <taxon>Ranidae</taxon>
        <taxon>Aquarana</taxon>
    </lineage>
</organism>
<evidence type="ECO:0000313" key="2">
    <source>
        <dbReference type="EMBL" id="PIO09246.1"/>
    </source>
</evidence>
<sequence length="44" mass="5068">MFPIYSSAIKYLYVLIIPFLFYIGEKRLGGHPLSEETRAPPPLE</sequence>
<name>A0A2G9Q0W5_AQUCT</name>
<protein>
    <submittedName>
        <fullName evidence="2">Uncharacterized protein</fullName>
    </submittedName>
</protein>
<proteinExistence type="predicted"/>
<gene>
    <name evidence="2" type="ORF">AB205_0053560</name>
</gene>
<keyword evidence="1" id="KW-0472">Membrane</keyword>
<reference evidence="3" key="1">
    <citation type="journal article" date="2017" name="Nat. Commun.">
        <title>The North American bullfrog draft genome provides insight into hormonal regulation of long noncoding RNA.</title>
        <authorList>
            <person name="Hammond S.A."/>
            <person name="Warren R.L."/>
            <person name="Vandervalk B.P."/>
            <person name="Kucuk E."/>
            <person name="Khan H."/>
            <person name="Gibb E.A."/>
            <person name="Pandoh P."/>
            <person name="Kirk H."/>
            <person name="Zhao Y."/>
            <person name="Jones M."/>
            <person name="Mungall A.J."/>
            <person name="Coope R."/>
            <person name="Pleasance S."/>
            <person name="Moore R.A."/>
            <person name="Holt R.A."/>
            <person name="Round J.M."/>
            <person name="Ohora S."/>
            <person name="Walle B.V."/>
            <person name="Veldhoen N."/>
            <person name="Helbing C.C."/>
            <person name="Birol I."/>
        </authorList>
    </citation>
    <scope>NUCLEOTIDE SEQUENCE [LARGE SCALE GENOMIC DNA]</scope>
</reference>
<feature type="transmembrane region" description="Helical" evidence="1">
    <location>
        <begin position="6"/>
        <end position="24"/>
    </location>
</feature>
<dbReference type="Proteomes" id="UP000228934">
    <property type="component" value="Unassembled WGS sequence"/>
</dbReference>
<evidence type="ECO:0000313" key="3">
    <source>
        <dbReference type="Proteomes" id="UP000228934"/>
    </source>
</evidence>